<gene>
    <name evidence="4" type="ORF">Taro_004542</name>
</gene>
<dbReference type="Gene3D" id="1.10.30.10">
    <property type="entry name" value="High mobility group box domain"/>
    <property type="match status" value="1"/>
</dbReference>
<dbReference type="InterPro" id="IPR009071">
    <property type="entry name" value="HMG_box_dom"/>
</dbReference>
<proteinExistence type="predicted"/>
<name>A0A843TRY0_COLES</name>
<dbReference type="PANTHER" id="PTHR47658">
    <property type="entry name" value="HIGH MOBILITY GROUP B PROTEIN 12-RELATED"/>
    <property type="match status" value="1"/>
</dbReference>
<feature type="DNA-binding region" description="HMG box" evidence="1">
    <location>
        <begin position="101"/>
        <end position="170"/>
    </location>
</feature>
<dbReference type="PANTHER" id="PTHR47658:SF1">
    <property type="entry name" value="MEIOSIS INITIATOR PROTEIN"/>
    <property type="match status" value="1"/>
</dbReference>
<feature type="compositionally biased region" description="Basic and acidic residues" evidence="2">
    <location>
        <begin position="67"/>
        <end position="100"/>
    </location>
</feature>
<dbReference type="OrthoDB" id="1919336at2759"/>
<dbReference type="CDD" id="cd22005">
    <property type="entry name" value="HMG-box_AtHMGB1-like"/>
    <property type="match status" value="1"/>
</dbReference>
<evidence type="ECO:0000256" key="1">
    <source>
        <dbReference type="PROSITE-ProRule" id="PRU00267"/>
    </source>
</evidence>
<dbReference type="PROSITE" id="PS50118">
    <property type="entry name" value="HMG_BOX_2"/>
    <property type="match status" value="1"/>
</dbReference>
<feature type="compositionally biased region" description="Basic and acidic residues" evidence="2">
    <location>
        <begin position="7"/>
        <end position="20"/>
    </location>
</feature>
<dbReference type="Pfam" id="PF00505">
    <property type="entry name" value="HMG_box"/>
    <property type="match status" value="1"/>
</dbReference>
<dbReference type="SUPFAM" id="SSF47095">
    <property type="entry name" value="HMG-box"/>
    <property type="match status" value="1"/>
</dbReference>
<feature type="region of interest" description="Disordered" evidence="2">
    <location>
        <begin position="1"/>
        <end position="20"/>
    </location>
</feature>
<sequence>MAGSKNPPKERKRVAVESTLKRAKDGSAFTRCEACNKDVPVGLIDMHSCSLDSKIRMNLEAQVVEKVAEVKKPAERKRAASSDNKEGKAKKEKKGKDPNKPKRPPTAFFLFMDDFRKEFKEANPESKGVAMVAKEGGDKWKSMTEEEKKPYIDRAAELKAEYEKAAAKRNAGDEEDEGSAKEEEKEADEEE</sequence>
<evidence type="ECO:0000313" key="4">
    <source>
        <dbReference type="EMBL" id="MQL72203.1"/>
    </source>
</evidence>
<dbReference type="SMART" id="SM00398">
    <property type="entry name" value="HMG"/>
    <property type="match status" value="1"/>
</dbReference>
<protein>
    <recommendedName>
        <fullName evidence="3">HMG box domain-containing protein</fullName>
    </recommendedName>
</protein>
<evidence type="ECO:0000259" key="3">
    <source>
        <dbReference type="PROSITE" id="PS50118"/>
    </source>
</evidence>
<dbReference type="GO" id="GO:0005634">
    <property type="term" value="C:nucleus"/>
    <property type="evidence" value="ECO:0007669"/>
    <property type="project" value="UniProtKB-UniRule"/>
</dbReference>
<dbReference type="EMBL" id="NMUH01000123">
    <property type="protein sequence ID" value="MQL72203.1"/>
    <property type="molecule type" value="Genomic_DNA"/>
</dbReference>
<reference evidence="4" key="1">
    <citation type="submission" date="2017-07" db="EMBL/GenBank/DDBJ databases">
        <title>Taro Niue Genome Assembly and Annotation.</title>
        <authorList>
            <person name="Atibalentja N."/>
            <person name="Keating K."/>
            <person name="Fields C.J."/>
        </authorList>
    </citation>
    <scope>NUCLEOTIDE SEQUENCE</scope>
    <source>
        <strain evidence="4">Niue_2</strain>
        <tissue evidence="4">Leaf</tissue>
    </source>
</reference>
<comment type="caution">
    <text evidence="4">The sequence shown here is derived from an EMBL/GenBank/DDBJ whole genome shotgun (WGS) entry which is preliminary data.</text>
</comment>
<dbReference type="Proteomes" id="UP000652761">
    <property type="component" value="Unassembled WGS sequence"/>
</dbReference>
<feature type="compositionally biased region" description="Basic and acidic residues" evidence="2">
    <location>
        <begin position="163"/>
        <end position="184"/>
    </location>
</feature>
<feature type="compositionally biased region" description="Basic and acidic residues" evidence="2">
    <location>
        <begin position="135"/>
        <end position="148"/>
    </location>
</feature>
<dbReference type="InterPro" id="IPR036910">
    <property type="entry name" value="HMG_box_dom_sf"/>
</dbReference>
<keyword evidence="5" id="KW-1185">Reference proteome</keyword>
<keyword evidence="1" id="KW-0539">Nucleus</keyword>
<dbReference type="AlphaFoldDB" id="A0A843TRY0"/>
<feature type="region of interest" description="Disordered" evidence="2">
    <location>
        <begin position="122"/>
        <end position="148"/>
    </location>
</feature>
<organism evidence="4 5">
    <name type="scientific">Colocasia esculenta</name>
    <name type="common">Wild taro</name>
    <name type="synonym">Arum esculentum</name>
    <dbReference type="NCBI Taxonomy" id="4460"/>
    <lineage>
        <taxon>Eukaryota</taxon>
        <taxon>Viridiplantae</taxon>
        <taxon>Streptophyta</taxon>
        <taxon>Embryophyta</taxon>
        <taxon>Tracheophyta</taxon>
        <taxon>Spermatophyta</taxon>
        <taxon>Magnoliopsida</taxon>
        <taxon>Liliopsida</taxon>
        <taxon>Araceae</taxon>
        <taxon>Aroideae</taxon>
        <taxon>Colocasieae</taxon>
        <taxon>Colocasia</taxon>
    </lineage>
</organism>
<accession>A0A843TRY0</accession>
<keyword evidence="1" id="KW-0238">DNA-binding</keyword>
<evidence type="ECO:0000256" key="2">
    <source>
        <dbReference type="SAM" id="MobiDB-lite"/>
    </source>
</evidence>
<feature type="region of interest" description="Disordered" evidence="2">
    <location>
        <begin position="67"/>
        <end position="106"/>
    </location>
</feature>
<feature type="region of interest" description="Disordered" evidence="2">
    <location>
        <begin position="163"/>
        <end position="191"/>
    </location>
</feature>
<dbReference type="SMR" id="A0A843TRY0"/>
<dbReference type="GO" id="GO:0003677">
    <property type="term" value="F:DNA binding"/>
    <property type="evidence" value="ECO:0007669"/>
    <property type="project" value="UniProtKB-UniRule"/>
</dbReference>
<feature type="domain" description="HMG box" evidence="3">
    <location>
        <begin position="101"/>
        <end position="170"/>
    </location>
</feature>
<dbReference type="GO" id="GO:0010197">
    <property type="term" value="P:polar nucleus fusion"/>
    <property type="evidence" value="ECO:0007669"/>
    <property type="project" value="TreeGrafter"/>
</dbReference>
<evidence type="ECO:0000313" key="5">
    <source>
        <dbReference type="Proteomes" id="UP000652761"/>
    </source>
</evidence>